<dbReference type="Pfam" id="PF00293">
    <property type="entry name" value="NUDIX"/>
    <property type="match status" value="1"/>
</dbReference>
<dbReference type="OrthoDB" id="77989at2759"/>
<evidence type="ECO:0000313" key="4">
    <source>
        <dbReference type="Proteomes" id="UP000054560"/>
    </source>
</evidence>
<reference evidence="3 4" key="1">
    <citation type="submission" date="2011-02" db="EMBL/GenBank/DDBJ databases">
        <title>The Genome Sequence of Sphaeroforma arctica JP610.</title>
        <authorList>
            <consortium name="The Broad Institute Genome Sequencing Platform"/>
            <person name="Russ C."/>
            <person name="Cuomo C."/>
            <person name="Young S.K."/>
            <person name="Zeng Q."/>
            <person name="Gargeya S."/>
            <person name="Alvarado L."/>
            <person name="Berlin A."/>
            <person name="Chapman S.B."/>
            <person name="Chen Z."/>
            <person name="Freedman E."/>
            <person name="Gellesch M."/>
            <person name="Goldberg J."/>
            <person name="Griggs A."/>
            <person name="Gujja S."/>
            <person name="Heilman E."/>
            <person name="Heiman D."/>
            <person name="Howarth C."/>
            <person name="Mehta T."/>
            <person name="Neiman D."/>
            <person name="Pearson M."/>
            <person name="Roberts A."/>
            <person name="Saif S."/>
            <person name="Shea T."/>
            <person name="Shenoy N."/>
            <person name="Sisk P."/>
            <person name="Stolte C."/>
            <person name="Sykes S."/>
            <person name="White J."/>
            <person name="Yandava C."/>
            <person name="Burger G."/>
            <person name="Gray M.W."/>
            <person name="Holland P.W.H."/>
            <person name="King N."/>
            <person name="Lang F.B.F."/>
            <person name="Roger A.J."/>
            <person name="Ruiz-Trillo I."/>
            <person name="Haas B."/>
            <person name="Nusbaum C."/>
            <person name="Birren B."/>
        </authorList>
    </citation>
    <scope>NUCLEOTIDE SEQUENCE [LARGE SCALE GENOMIC DNA]</scope>
    <source>
        <strain evidence="3 4">JP610</strain>
    </source>
</reference>
<gene>
    <name evidence="3" type="ORF">SARC_17166</name>
</gene>
<evidence type="ECO:0000259" key="2">
    <source>
        <dbReference type="PROSITE" id="PS51462"/>
    </source>
</evidence>
<dbReference type="InterPro" id="IPR015797">
    <property type="entry name" value="NUDIX_hydrolase-like_dom_sf"/>
</dbReference>
<evidence type="ECO:0000313" key="3">
    <source>
        <dbReference type="EMBL" id="KNC70309.1"/>
    </source>
</evidence>
<proteinExistence type="predicted"/>
<dbReference type="GeneID" id="25917670"/>
<dbReference type="GO" id="GO:0010945">
    <property type="term" value="F:coenzyme A diphosphatase activity"/>
    <property type="evidence" value="ECO:0007669"/>
    <property type="project" value="InterPro"/>
</dbReference>
<sequence length="70" mass="7756">NPGDTWSGHVSFPGGRQQESDTDDRDTAIREVYEEVGVSLAPTQHPTRPAKDADTRFVCVGRLDDRQVIC</sequence>
<protein>
    <recommendedName>
        <fullName evidence="2">Nudix hydrolase domain-containing protein</fullName>
    </recommendedName>
</protein>
<feature type="region of interest" description="Disordered" evidence="1">
    <location>
        <begin position="1"/>
        <end position="25"/>
    </location>
</feature>
<dbReference type="InterPro" id="IPR000086">
    <property type="entry name" value="NUDIX_hydrolase_dom"/>
</dbReference>
<feature type="non-terminal residue" evidence="3">
    <location>
        <position position="1"/>
    </location>
</feature>
<dbReference type="EMBL" id="KQ251523">
    <property type="protein sequence ID" value="KNC70309.1"/>
    <property type="molecule type" value="Genomic_DNA"/>
</dbReference>
<dbReference type="Gene3D" id="3.90.79.10">
    <property type="entry name" value="Nucleoside Triphosphate Pyrophosphohydrolase"/>
    <property type="match status" value="1"/>
</dbReference>
<dbReference type="PANTHER" id="PTHR12992:SF44">
    <property type="entry name" value="NUDIX HYDROLASE DOMAIN-CONTAINING PROTEIN"/>
    <property type="match status" value="1"/>
</dbReference>
<dbReference type="PANTHER" id="PTHR12992">
    <property type="entry name" value="NUDIX HYDROLASE"/>
    <property type="match status" value="1"/>
</dbReference>
<organism evidence="3 4">
    <name type="scientific">Sphaeroforma arctica JP610</name>
    <dbReference type="NCBI Taxonomy" id="667725"/>
    <lineage>
        <taxon>Eukaryota</taxon>
        <taxon>Ichthyosporea</taxon>
        <taxon>Ichthyophonida</taxon>
        <taxon>Sphaeroforma</taxon>
    </lineage>
</organism>
<accession>A0A0L0F151</accession>
<dbReference type="AlphaFoldDB" id="A0A0L0F151"/>
<name>A0A0L0F151_9EUKA</name>
<feature type="domain" description="Nudix hydrolase" evidence="2">
    <location>
        <begin position="1"/>
        <end position="70"/>
    </location>
</feature>
<dbReference type="RefSeq" id="XP_014144211.1">
    <property type="nucleotide sequence ID" value="XM_014288736.1"/>
</dbReference>
<dbReference type="PROSITE" id="PS51462">
    <property type="entry name" value="NUDIX"/>
    <property type="match status" value="1"/>
</dbReference>
<evidence type="ECO:0000256" key="1">
    <source>
        <dbReference type="SAM" id="MobiDB-lite"/>
    </source>
</evidence>
<keyword evidence="4" id="KW-1185">Reference proteome</keyword>
<dbReference type="SUPFAM" id="SSF55811">
    <property type="entry name" value="Nudix"/>
    <property type="match status" value="1"/>
</dbReference>
<dbReference type="Proteomes" id="UP000054560">
    <property type="component" value="Unassembled WGS sequence"/>
</dbReference>
<dbReference type="STRING" id="667725.A0A0L0F151"/>
<dbReference type="InterPro" id="IPR045121">
    <property type="entry name" value="CoAse"/>
</dbReference>